<dbReference type="EMBL" id="SNYF01000005">
    <property type="protein sequence ID" value="TDQ18483.1"/>
    <property type="molecule type" value="Genomic_DNA"/>
</dbReference>
<name>A0A4R6T8J7_9BACT</name>
<comment type="caution">
    <text evidence="1">The sequence shown here is derived from an EMBL/GenBank/DDBJ whole genome shotgun (WGS) entry which is preliminary data.</text>
</comment>
<keyword evidence="2" id="KW-1185">Reference proteome</keyword>
<accession>A0A4R6T8J7</accession>
<gene>
    <name evidence="1" type="ORF">DFQ04_0285</name>
</gene>
<organism evidence="1 2">
    <name type="scientific">Algoriphagus boseongensis</name>
    <dbReference type="NCBI Taxonomy" id="1442587"/>
    <lineage>
        <taxon>Bacteria</taxon>
        <taxon>Pseudomonadati</taxon>
        <taxon>Bacteroidota</taxon>
        <taxon>Cytophagia</taxon>
        <taxon>Cytophagales</taxon>
        <taxon>Cyclobacteriaceae</taxon>
        <taxon>Algoriphagus</taxon>
    </lineage>
</organism>
<dbReference type="RefSeq" id="WP_133551951.1">
    <property type="nucleotide sequence ID" value="NZ_SNYF01000005.1"/>
</dbReference>
<evidence type="ECO:0000313" key="1">
    <source>
        <dbReference type="EMBL" id="TDQ18483.1"/>
    </source>
</evidence>
<dbReference type="Proteomes" id="UP000294535">
    <property type="component" value="Unassembled WGS sequence"/>
</dbReference>
<protein>
    <recommendedName>
        <fullName evidence="3">Tellurite resistance protein TerB</fullName>
    </recommendedName>
</protein>
<dbReference type="AlphaFoldDB" id="A0A4R6T8J7"/>
<dbReference type="OrthoDB" id="9776650at2"/>
<evidence type="ECO:0000313" key="2">
    <source>
        <dbReference type="Proteomes" id="UP000294535"/>
    </source>
</evidence>
<proteinExistence type="predicted"/>
<evidence type="ECO:0008006" key="3">
    <source>
        <dbReference type="Google" id="ProtNLM"/>
    </source>
</evidence>
<sequence>MKTQNNSETLKAAYELAGMIYGISLDGTVNRNEYEALKNWCFQNESLCQDSTFQTLYEKIQPLILDGKVNHEELHDMNQILKTFLGDFESEEIKHPNLYFLNGIFEGILASGDINTYEIYRLKQWLEKNSNLKGESPFDELIPLVESVLADQKVDDQEAVKLKEFFQNHLL</sequence>
<reference evidence="1 2" key="1">
    <citation type="submission" date="2019-03" db="EMBL/GenBank/DDBJ databases">
        <title>Genomic Encyclopedia of Type Strains, Phase III (KMG-III): the genomes of soil and plant-associated and newly described type strains.</title>
        <authorList>
            <person name="Whitman W."/>
        </authorList>
    </citation>
    <scope>NUCLEOTIDE SEQUENCE [LARGE SCALE GENOMIC DNA]</scope>
    <source>
        <strain evidence="1 2">CECT 8446</strain>
    </source>
</reference>